<gene>
    <name evidence="4" type="ORF">BHYA_0210g00010</name>
</gene>
<evidence type="ECO:0000256" key="1">
    <source>
        <dbReference type="ARBA" id="ARBA00009520"/>
    </source>
</evidence>
<keyword evidence="2" id="KW-0843">Virulence</keyword>
<feature type="signal peptide" evidence="3">
    <location>
        <begin position="1"/>
        <end position="21"/>
    </location>
</feature>
<dbReference type="Pfam" id="PF05630">
    <property type="entry name" value="NPP1"/>
    <property type="match status" value="1"/>
</dbReference>
<dbReference type="PANTHER" id="PTHR33657">
    <property type="entry name" value="DOMAIN PROTEIN, PUTATIVE (AFU_ORTHOLOGUE AFUA_5G00600)-RELATED"/>
    <property type="match status" value="1"/>
</dbReference>
<evidence type="ECO:0008006" key="6">
    <source>
        <dbReference type="Google" id="ProtNLM"/>
    </source>
</evidence>
<organism evidence="4 5">
    <name type="scientific">Botrytis hyacinthi</name>
    <dbReference type="NCBI Taxonomy" id="278943"/>
    <lineage>
        <taxon>Eukaryota</taxon>
        <taxon>Fungi</taxon>
        <taxon>Dikarya</taxon>
        <taxon>Ascomycota</taxon>
        <taxon>Pezizomycotina</taxon>
        <taxon>Leotiomycetes</taxon>
        <taxon>Helotiales</taxon>
        <taxon>Sclerotiniaceae</taxon>
        <taxon>Botrytis</taxon>
    </lineage>
</organism>
<dbReference type="AlphaFoldDB" id="A0A4Z1GB20"/>
<dbReference type="EMBL" id="PQXK01000210">
    <property type="protein sequence ID" value="TGO34144.1"/>
    <property type="molecule type" value="Genomic_DNA"/>
</dbReference>
<evidence type="ECO:0000256" key="3">
    <source>
        <dbReference type="SAM" id="SignalP"/>
    </source>
</evidence>
<comment type="caution">
    <text evidence="4">The sequence shown here is derived from an EMBL/GenBank/DDBJ whole genome shotgun (WGS) entry which is preliminary data.</text>
</comment>
<proteinExistence type="inferred from homology"/>
<evidence type="ECO:0000313" key="5">
    <source>
        <dbReference type="Proteomes" id="UP000297814"/>
    </source>
</evidence>
<accession>A0A4Z1GB20</accession>
<keyword evidence="5" id="KW-1185">Reference proteome</keyword>
<keyword evidence="3" id="KW-0732">Signal</keyword>
<dbReference type="PIRSF" id="PIRSF029958">
    <property type="entry name" value="Necrosis-inducing_protein"/>
    <property type="match status" value="1"/>
</dbReference>
<evidence type="ECO:0000256" key="2">
    <source>
        <dbReference type="ARBA" id="ARBA00023026"/>
    </source>
</evidence>
<protein>
    <recommendedName>
        <fullName evidence="6">Necrosis-and ethylene-inducing protein 2</fullName>
    </recommendedName>
</protein>
<name>A0A4Z1GB20_9HELO</name>
<reference evidence="4 5" key="1">
    <citation type="submission" date="2017-12" db="EMBL/GenBank/DDBJ databases">
        <title>Comparative genomics of Botrytis spp.</title>
        <authorList>
            <person name="Valero-Jimenez C.A."/>
            <person name="Tapia P."/>
            <person name="Veloso J."/>
            <person name="Silva-Moreno E."/>
            <person name="Staats M."/>
            <person name="Valdes J.H."/>
            <person name="Van Kan J.A.L."/>
        </authorList>
    </citation>
    <scope>NUCLEOTIDE SEQUENCE [LARGE SCALE GENOMIC DNA]</scope>
    <source>
        <strain evidence="4 5">Bh0001</strain>
    </source>
</reference>
<dbReference type="Proteomes" id="UP000297814">
    <property type="component" value="Unassembled WGS sequence"/>
</dbReference>
<dbReference type="PANTHER" id="PTHR33657:SF8">
    <property type="entry name" value="DOMAIN PROTEIN, PUTATIVE (AFU_ORTHOLOGUE AFUA_5G00600)-RELATED"/>
    <property type="match status" value="1"/>
</dbReference>
<dbReference type="InterPro" id="IPR008701">
    <property type="entry name" value="NPP1"/>
</dbReference>
<evidence type="ECO:0000313" key="4">
    <source>
        <dbReference type="EMBL" id="TGO34144.1"/>
    </source>
</evidence>
<sequence>MVAFSRSLQLSLSILASTVVAIPTPSQLESRAVIDHDAVVGFPETVPSGTVGTVYETYQPYLKIVNGCVPFPAVDASGNTGGGLAPTGSENGDCSSSTGQVYVRGAQSGSYYGIMYSWYMPKDEPSNGLGHRHEWEGVIVWLSSSTATTAGNIVAVCPSAHGGWDCSTDGYSLSGTSPLIKYESIWPINHSMGLTSTVGGQQPMIAWESLPAAAQTALETTDFGSANVPFIPSAFANNLAAATF</sequence>
<feature type="chain" id="PRO_5021232141" description="Necrosis-and ethylene-inducing protein 2" evidence="3">
    <location>
        <begin position="22"/>
        <end position="244"/>
    </location>
</feature>
<comment type="similarity">
    <text evidence="1">Belongs to the Necrosis inducing protein (NPP1) family.</text>
</comment>